<accession>A0ABV2FM50</accession>
<evidence type="ECO:0000313" key="1">
    <source>
        <dbReference type="EMBL" id="MET3559635.1"/>
    </source>
</evidence>
<sequence>MKISEEPMHSALALLVGIGHKKVVRYMGLISAGVIMG</sequence>
<name>A0ABV2FM50_9HYPH</name>
<comment type="caution">
    <text evidence="1">The sequence shown here is derived from an EMBL/GenBank/DDBJ whole genome shotgun (WGS) entry which is preliminary data.</text>
</comment>
<protein>
    <submittedName>
        <fullName evidence="1">Uncharacterized protein</fullName>
    </submittedName>
</protein>
<proteinExistence type="predicted"/>
<evidence type="ECO:0000313" key="2">
    <source>
        <dbReference type="Proteomes" id="UP001549112"/>
    </source>
</evidence>
<dbReference type="EMBL" id="JBEPLT010000001">
    <property type="protein sequence ID" value="MET3559635.1"/>
    <property type="molecule type" value="Genomic_DNA"/>
</dbReference>
<organism evidence="1 2">
    <name type="scientific">Bartonella japonica</name>
    <dbReference type="NCBI Taxonomy" id="357761"/>
    <lineage>
        <taxon>Bacteria</taxon>
        <taxon>Pseudomonadati</taxon>
        <taxon>Pseudomonadota</taxon>
        <taxon>Alphaproteobacteria</taxon>
        <taxon>Hyphomicrobiales</taxon>
        <taxon>Bartonellaceae</taxon>
        <taxon>Bartonella</taxon>
    </lineage>
</organism>
<gene>
    <name evidence="1" type="ORF">ABID39_000305</name>
</gene>
<dbReference type="Proteomes" id="UP001549112">
    <property type="component" value="Unassembled WGS sequence"/>
</dbReference>
<keyword evidence="2" id="KW-1185">Reference proteome</keyword>
<reference evidence="1 2" key="1">
    <citation type="submission" date="2024-06" db="EMBL/GenBank/DDBJ databases">
        <title>Genomic Encyclopedia of Type Strains, Phase IV (KMG-IV): sequencing the most valuable type-strain genomes for metagenomic binning, comparative biology and taxonomic classification.</title>
        <authorList>
            <person name="Goeker M."/>
        </authorList>
    </citation>
    <scope>NUCLEOTIDE SEQUENCE [LARGE SCALE GENOMIC DNA]</scope>
    <source>
        <strain evidence="1 2">DSM 23650</strain>
    </source>
</reference>